<feature type="compositionally biased region" description="Pro residues" evidence="4">
    <location>
        <begin position="34"/>
        <end position="44"/>
    </location>
</feature>
<protein>
    <submittedName>
        <fullName evidence="6">Gluconolactonase</fullName>
    </submittedName>
</protein>
<feature type="binding site" evidence="3">
    <location>
        <position position="234"/>
    </location>
    <ligand>
        <name>a divalent metal cation</name>
        <dbReference type="ChEBI" id="CHEBI:60240"/>
    </ligand>
</feature>
<dbReference type="PANTHER" id="PTHR47572:SF4">
    <property type="entry name" value="LACTONASE DRP35"/>
    <property type="match status" value="1"/>
</dbReference>
<evidence type="ECO:0000256" key="2">
    <source>
        <dbReference type="PIRSR" id="PIRSR605511-1"/>
    </source>
</evidence>
<comment type="caution">
    <text evidence="6">The sequence shown here is derived from an EMBL/GenBank/DDBJ whole genome shotgun (WGS) entry which is preliminary data.</text>
</comment>
<reference evidence="6 7" key="1">
    <citation type="submission" date="2018-11" db="EMBL/GenBank/DDBJ databases">
        <title>Genomic Encyclopedia of Type Strains, Phase IV (KMG-IV): sequencing the most valuable type-strain genomes for metagenomic binning, comparative biology and taxonomic classification.</title>
        <authorList>
            <person name="Goeker M."/>
        </authorList>
    </citation>
    <scope>NUCLEOTIDE SEQUENCE [LARGE SCALE GENOMIC DNA]</scope>
    <source>
        <strain evidence="6 7">DSM 5900</strain>
    </source>
</reference>
<dbReference type="Gene3D" id="2.120.10.30">
    <property type="entry name" value="TolB, C-terminal domain"/>
    <property type="match status" value="1"/>
</dbReference>
<feature type="active site" description="Proton donor/acceptor" evidence="2">
    <location>
        <position position="284"/>
    </location>
</feature>
<name>A0A3N1KHP8_9PROT</name>
<comment type="cofactor">
    <cofactor evidence="3">
        <name>Zn(2+)</name>
        <dbReference type="ChEBI" id="CHEBI:29105"/>
    </cofactor>
    <text evidence="3">Binds 1 divalent metal cation per subunit.</text>
</comment>
<dbReference type="PRINTS" id="PR01790">
    <property type="entry name" value="SMP30FAMILY"/>
</dbReference>
<dbReference type="EMBL" id="RJKX01000018">
    <property type="protein sequence ID" value="ROP81103.1"/>
    <property type="molecule type" value="Genomic_DNA"/>
</dbReference>
<feature type="binding site" evidence="3">
    <location>
        <position position="177"/>
    </location>
    <ligand>
        <name>substrate</name>
    </ligand>
</feature>
<gene>
    <name evidence="6" type="ORF">EDC65_4958</name>
</gene>
<evidence type="ECO:0000256" key="4">
    <source>
        <dbReference type="SAM" id="MobiDB-lite"/>
    </source>
</evidence>
<accession>A0A3N1KHP8</accession>
<keyword evidence="7" id="KW-1185">Reference proteome</keyword>
<keyword evidence="1" id="KW-0378">Hydrolase</keyword>
<keyword evidence="3" id="KW-0479">Metal-binding</keyword>
<dbReference type="InterPro" id="IPR005511">
    <property type="entry name" value="SMP-30"/>
</dbReference>
<feature type="region of interest" description="Disordered" evidence="4">
    <location>
        <begin position="21"/>
        <end position="53"/>
    </location>
</feature>
<feature type="binding site" evidence="3">
    <location>
        <position position="284"/>
    </location>
    <ligand>
        <name>a divalent metal cation</name>
        <dbReference type="ChEBI" id="CHEBI:60240"/>
    </ligand>
</feature>
<dbReference type="InterPro" id="IPR013658">
    <property type="entry name" value="SGL"/>
</dbReference>
<dbReference type="RefSeq" id="WP_123694715.1">
    <property type="nucleotide sequence ID" value="NZ_AP019700.1"/>
</dbReference>
<evidence type="ECO:0000313" key="6">
    <source>
        <dbReference type="EMBL" id="ROP81103.1"/>
    </source>
</evidence>
<evidence type="ECO:0000313" key="7">
    <source>
        <dbReference type="Proteomes" id="UP000278222"/>
    </source>
</evidence>
<dbReference type="Proteomes" id="UP000278222">
    <property type="component" value="Unassembled WGS sequence"/>
</dbReference>
<organism evidence="6 7">
    <name type="scientific">Stella humosa</name>
    <dbReference type="NCBI Taxonomy" id="94"/>
    <lineage>
        <taxon>Bacteria</taxon>
        <taxon>Pseudomonadati</taxon>
        <taxon>Pseudomonadota</taxon>
        <taxon>Alphaproteobacteria</taxon>
        <taxon>Rhodospirillales</taxon>
        <taxon>Stellaceae</taxon>
        <taxon>Stella</taxon>
    </lineage>
</organism>
<dbReference type="SUPFAM" id="SSF63829">
    <property type="entry name" value="Calcium-dependent phosphotriesterase"/>
    <property type="match status" value="1"/>
</dbReference>
<evidence type="ECO:0000259" key="5">
    <source>
        <dbReference type="Pfam" id="PF08450"/>
    </source>
</evidence>
<dbReference type="OrthoDB" id="241638at2"/>
<dbReference type="GO" id="GO:0046872">
    <property type="term" value="F:metal ion binding"/>
    <property type="evidence" value="ECO:0007669"/>
    <property type="project" value="UniProtKB-KW"/>
</dbReference>
<feature type="domain" description="SMP-30/Gluconolactonase/LRE-like region" evidence="5">
    <location>
        <begin position="88"/>
        <end position="345"/>
    </location>
</feature>
<evidence type="ECO:0000256" key="3">
    <source>
        <dbReference type="PIRSR" id="PIRSR605511-2"/>
    </source>
</evidence>
<sequence>MAVKKTAVKKAAVKKTAAKKAAVKKADAIKGPVGPAPTALPPAPDTSGARWEPERRYPDPLIEQLHPSFARYRLPLASVERLYTGCRWAEGPVWFGDGRFLLWSDVPGNRMYKWEEETGAVSTFRGPSNNANGNTRDRQGRLVTCEHGGRRVVRTEIDGTITVIADRFDGKRLNSPNDVVVKSDGSIWFTDPPFGIISDYEGDRADPELPTNVYRVDGVTGEMTAVAEGILGPNGLCFSPDESILYVVGSRETPRNIQAFDVVDDGTRLARGRVHINAGPGTPDGMRCDVDGNLWCGWGMGQAGLDGVVVFNPGGEPIGRIMLPERCANVAFGGIKRNRLFMTASKSLYALYVNVQGVKGG</sequence>
<proteinExistence type="predicted"/>
<dbReference type="GO" id="GO:0016787">
    <property type="term" value="F:hydrolase activity"/>
    <property type="evidence" value="ECO:0007669"/>
    <property type="project" value="UniProtKB-KW"/>
</dbReference>
<dbReference type="InterPro" id="IPR051262">
    <property type="entry name" value="SMP-30/CGR1_Lactonase"/>
</dbReference>
<dbReference type="Pfam" id="PF08450">
    <property type="entry name" value="SGL"/>
    <property type="match status" value="1"/>
</dbReference>
<keyword evidence="3" id="KW-0862">Zinc</keyword>
<dbReference type="AlphaFoldDB" id="A0A3N1KHP8"/>
<dbReference type="InterPro" id="IPR011042">
    <property type="entry name" value="6-blade_b-propeller_TolB-like"/>
</dbReference>
<feature type="binding site" evidence="3">
    <location>
        <position position="90"/>
    </location>
    <ligand>
        <name>a divalent metal cation</name>
        <dbReference type="ChEBI" id="CHEBI:60240"/>
    </ligand>
</feature>
<evidence type="ECO:0000256" key="1">
    <source>
        <dbReference type="ARBA" id="ARBA00022801"/>
    </source>
</evidence>
<dbReference type="PANTHER" id="PTHR47572">
    <property type="entry name" value="LIPOPROTEIN-RELATED"/>
    <property type="match status" value="1"/>
</dbReference>